<protein>
    <submittedName>
        <fullName evidence="4">NodT family efflux transporter outer membrane factor (OMF) lipoprotein</fullName>
    </submittedName>
</protein>
<proteinExistence type="inferred from homology"/>
<dbReference type="PROSITE" id="PS51257">
    <property type="entry name" value="PROKAR_LIPOPROTEIN"/>
    <property type="match status" value="1"/>
</dbReference>
<dbReference type="STRING" id="1169143.GCA_000383275_02338"/>
<evidence type="ECO:0000256" key="1">
    <source>
        <dbReference type="ARBA" id="ARBA00007613"/>
    </source>
</evidence>
<dbReference type="PANTHER" id="PTHR30203">
    <property type="entry name" value="OUTER MEMBRANE CATION EFFLUX PROTEIN"/>
    <property type="match status" value="1"/>
</dbReference>
<feature type="region of interest" description="Disordered" evidence="3">
    <location>
        <begin position="123"/>
        <end position="146"/>
    </location>
</feature>
<dbReference type="OrthoDB" id="9770517at2"/>
<evidence type="ECO:0000313" key="4">
    <source>
        <dbReference type="EMBL" id="RAS31964.1"/>
    </source>
</evidence>
<dbReference type="InterPro" id="IPR010131">
    <property type="entry name" value="MdtP/NodT-like"/>
</dbReference>
<comment type="similarity">
    <text evidence="1 2">Belongs to the outer membrane factor (OMF) (TC 1.B.17) family.</text>
</comment>
<organism evidence="4 5">
    <name type="scientific">Paraburkholderia bryophila</name>
    <dbReference type="NCBI Taxonomy" id="420952"/>
    <lineage>
        <taxon>Bacteria</taxon>
        <taxon>Pseudomonadati</taxon>
        <taxon>Pseudomonadota</taxon>
        <taxon>Betaproteobacteria</taxon>
        <taxon>Burkholderiales</taxon>
        <taxon>Burkholderiaceae</taxon>
        <taxon>Paraburkholderia</taxon>
    </lineage>
</organism>
<feature type="region of interest" description="Disordered" evidence="3">
    <location>
        <begin position="496"/>
        <end position="525"/>
    </location>
</feature>
<accession>A0A329CJN7</accession>
<name>A0A329CJN7_9BURK</name>
<keyword evidence="2" id="KW-0812">Transmembrane</keyword>
<dbReference type="SUPFAM" id="SSF56954">
    <property type="entry name" value="Outer membrane efflux proteins (OEP)"/>
    <property type="match status" value="1"/>
</dbReference>
<dbReference type="InterPro" id="IPR003423">
    <property type="entry name" value="OMP_efflux"/>
</dbReference>
<comment type="subcellular location">
    <subcellularLocation>
        <location evidence="2">Cell membrane</location>
        <topology evidence="2">Lipid-anchor</topology>
    </subcellularLocation>
</comment>
<feature type="compositionally biased region" description="Low complexity" evidence="3">
    <location>
        <begin position="123"/>
        <end position="145"/>
    </location>
</feature>
<dbReference type="AlphaFoldDB" id="A0A329CJN7"/>
<keyword evidence="2" id="KW-0564">Palmitate</keyword>
<dbReference type="PANTHER" id="PTHR30203:SF33">
    <property type="entry name" value="BLR4455 PROTEIN"/>
    <property type="match status" value="1"/>
</dbReference>
<dbReference type="Gene3D" id="1.20.1600.10">
    <property type="entry name" value="Outer membrane efflux proteins (OEP)"/>
    <property type="match status" value="1"/>
</dbReference>
<dbReference type="RefSeq" id="WP_111932228.1">
    <property type="nucleotide sequence ID" value="NZ_CADFFP010000009.1"/>
</dbReference>
<keyword evidence="2" id="KW-1134">Transmembrane beta strand</keyword>
<dbReference type="EMBL" id="QLTK01000008">
    <property type="protein sequence ID" value="RAS31964.1"/>
    <property type="molecule type" value="Genomic_DNA"/>
</dbReference>
<evidence type="ECO:0000256" key="2">
    <source>
        <dbReference type="RuleBase" id="RU362097"/>
    </source>
</evidence>
<dbReference type="NCBIfam" id="TIGR01845">
    <property type="entry name" value="outer_NodT"/>
    <property type="match status" value="1"/>
</dbReference>
<evidence type="ECO:0000313" key="5">
    <source>
        <dbReference type="Proteomes" id="UP000248918"/>
    </source>
</evidence>
<gene>
    <name evidence="4" type="ORF">BX591_10869</name>
</gene>
<dbReference type="Gene3D" id="2.20.200.10">
    <property type="entry name" value="Outer membrane efflux proteins (OEP)"/>
    <property type="match status" value="1"/>
</dbReference>
<sequence length="525" mass="55167">MQSDRIARARTLVPRALTIAVTAALASLLAACVVGPDYKRPAAEIPASYKEAAPGWKVAEPADQQDRGAWWTIYQDPQLNALQDKLNVANQTVAQYAAAYRQARALVGEARAAYFPTIGASAGATRSGNGSSSSGNSTTATSRSGVNNSFNAQLQASWEPDLWGSVTRSVNSQKAGQQGAAADLANARLSAQATLAQTYFSLRALDSSQKLLDDTVAAYQRSLQLTQNQYAAGVAARSDVIQAQTQLQSAQAAAIDNGVQRAQDEHAIAVLVGEPASTFAIPPSPLTATPPAVPEQMPSALLERRPDIASAERKAAAANEQIGVAIAAFFPTLTLSATGGYENSVFSQLLTMPSRFWTVGPQLAATLFDAGLRQAKTEAARAAYDQDVASYRQTVLAAFQDVEDNLASQRILEQEIVVQREAVDSARQALAIVTNEYKAGTVGYVNVLTAQTTAFTAEQKLETIAGQRMVSSVGLVKALGGGWDIAQMNRETGDVAAPAPLPASSAVPVAQSGTTPPAMQTSQNK</sequence>
<feature type="compositionally biased region" description="Polar residues" evidence="3">
    <location>
        <begin position="513"/>
        <end position="525"/>
    </location>
</feature>
<dbReference type="Pfam" id="PF02321">
    <property type="entry name" value="OEP"/>
    <property type="match status" value="2"/>
</dbReference>
<feature type="signal peptide" evidence="2">
    <location>
        <begin position="1"/>
        <end position="26"/>
    </location>
</feature>
<feature type="compositionally biased region" description="Low complexity" evidence="3">
    <location>
        <begin position="496"/>
        <end position="512"/>
    </location>
</feature>
<reference evidence="4 5" key="1">
    <citation type="submission" date="2018-06" db="EMBL/GenBank/DDBJ databases">
        <title>Genomic Encyclopedia of Type Strains, Phase III (KMG-III): the genomes of soil and plant-associated and newly described type strains.</title>
        <authorList>
            <person name="Whitman W."/>
        </authorList>
    </citation>
    <scope>NUCLEOTIDE SEQUENCE [LARGE SCALE GENOMIC DNA]</scope>
    <source>
        <strain evidence="4 5">LMG 23644</strain>
    </source>
</reference>
<feature type="chain" id="PRO_5016194929" evidence="2">
    <location>
        <begin position="27"/>
        <end position="525"/>
    </location>
</feature>
<keyword evidence="2" id="KW-0472">Membrane</keyword>
<dbReference type="GO" id="GO:0005886">
    <property type="term" value="C:plasma membrane"/>
    <property type="evidence" value="ECO:0007669"/>
    <property type="project" value="UniProtKB-SubCell"/>
</dbReference>
<keyword evidence="2" id="KW-0732">Signal</keyword>
<keyword evidence="2 4" id="KW-0449">Lipoprotein</keyword>
<evidence type="ECO:0000256" key="3">
    <source>
        <dbReference type="SAM" id="MobiDB-lite"/>
    </source>
</evidence>
<dbReference type="Proteomes" id="UP000248918">
    <property type="component" value="Unassembled WGS sequence"/>
</dbReference>
<comment type="caution">
    <text evidence="4">The sequence shown here is derived from an EMBL/GenBank/DDBJ whole genome shotgun (WGS) entry which is preliminary data.</text>
</comment>
<dbReference type="GO" id="GO:0015562">
    <property type="term" value="F:efflux transmembrane transporter activity"/>
    <property type="evidence" value="ECO:0007669"/>
    <property type="project" value="InterPro"/>
</dbReference>